<evidence type="ECO:0000313" key="5">
    <source>
        <dbReference type="Proteomes" id="UP000594967"/>
    </source>
</evidence>
<keyword evidence="5" id="KW-1185">Reference proteome</keyword>
<dbReference type="RefSeq" id="WP_062869010.1">
    <property type="nucleotide sequence ID" value="NZ_CAMITG010000008.1"/>
</dbReference>
<evidence type="ECO:0000313" key="2">
    <source>
        <dbReference type="EMBL" id="QPS18635.1"/>
    </source>
</evidence>
<evidence type="ECO:0000313" key="4">
    <source>
        <dbReference type="Proteomes" id="UP000248897"/>
    </source>
</evidence>
<keyword evidence="1" id="KW-0812">Transmembrane</keyword>
<feature type="transmembrane region" description="Helical" evidence="1">
    <location>
        <begin position="12"/>
        <end position="33"/>
    </location>
</feature>
<accession>A0A2X4YD24</accession>
<reference evidence="3 4" key="1">
    <citation type="submission" date="2018-06" db="EMBL/GenBank/DDBJ databases">
        <authorList>
            <consortium name="Pathogen Informatics"/>
            <person name="Doyle S."/>
        </authorList>
    </citation>
    <scope>NUCLEOTIDE SEQUENCE [LARGE SCALE GENOMIC DNA]</scope>
    <source>
        <strain evidence="3 4">NCTC12961</strain>
    </source>
</reference>
<keyword evidence="1" id="KW-1133">Transmembrane helix</keyword>
<gene>
    <name evidence="2" type="ORF">I6G64_13520</name>
    <name evidence="3" type="ORF">NCTC12961_05741</name>
</gene>
<name>A0A2X4YD24_SERPL</name>
<keyword evidence="1" id="KW-0472">Membrane</keyword>
<dbReference type="EMBL" id="CP065673">
    <property type="protein sequence ID" value="QPS18635.1"/>
    <property type="molecule type" value="Genomic_DNA"/>
</dbReference>
<organism evidence="3 4">
    <name type="scientific">Serratia plymuthica</name>
    <dbReference type="NCBI Taxonomy" id="82996"/>
    <lineage>
        <taxon>Bacteria</taxon>
        <taxon>Pseudomonadati</taxon>
        <taxon>Pseudomonadota</taxon>
        <taxon>Gammaproteobacteria</taxon>
        <taxon>Enterobacterales</taxon>
        <taxon>Yersiniaceae</taxon>
        <taxon>Serratia</taxon>
    </lineage>
</organism>
<reference evidence="2 5" key="2">
    <citation type="submission" date="2020-12" db="EMBL/GenBank/DDBJ databases">
        <title>FDA dAtabase for Regulatory Grade micrObial Sequences (FDA-ARGOS): Supporting development and validation of Infectious Disease Dx tests.</title>
        <authorList>
            <person name="Sproer C."/>
            <person name="Gronow S."/>
            <person name="Severitt S."/>
            <person name="Schroder I."/>
            <person name="Tallon L."/>
            <person name="Sadzewicz L."/>
            <person name="Zhao X."/>
            <person name="Boylan J."/>
            <person name="Ott S."/>
            <person name="Bowen H."/>
            <person name="Vavikolanu K."/>
            <person name="Mehta A."/>
            <person name="Aluvathingal J."/>
            <person name="Nadendla S."/>
            <person name="Lowell S."/>
            <person name="Myers T."/>
            <person name="Yan Y."/>
            <person name="Sichtig H."/>
        </authorList>
    </citation>
    <scope>NUCLEOTIDE SEQUENCE [LARGE SCALE GENOMIC DNA]</scope>
    <source>
        <strain evidence="2 5">FDAARGOS_907</strain>
    </source>
</reference>
<protein>
    <submittedName>
        <fullName evidence="3">Uncharacterized protein</fullName>
    </submittedName>
</protein>
<dbReference type="EMBL" id="LS483469">
    <property type="protein sequence ID" value="SQI46364.1"/>
    <property type="molecule type" value="Genomic_DNA"/>
</dbReference>
<evidence type="ECO:0000313" key="3">
    <source>
        <dbReference type="EMBL" id="SQI46364.1"/>
    </source>
</evidence>
<proteinExistence type="predicted"/>
<dbReference type="Proteomes" id="UP000248897">
    <property type="component" value="Chromosome 1"/>
</dbReference>
<sequence length="163" mass="18343">MRLLKKGNYKKNICLAVSALSVVIIAGMSYLMFGFRTVPECKAVVKIIRPIEGEKKESIILVNLVSSGFREATFMINGHANGAKGSFTLSRMIEADYKYRSGYYYFTVKDMKKQPADNAGQDDLSQALPVINSKYFLLKIERLNTKNYVFSGNRAPIFICTKT</sequence>
<dbReference type="Proteomes" id="UP000594967">
    <property type="component" value="Chromosome"/>
</dbReference>
<evidence type="ECO:0000256" key="1">
    <source>
        <dbReference type="SAM" id="Phobius"/>
    </source>
</evidence>
<dbReference type="AlphaFoldDB" id="A0A2X4YD24"/>